<keyword evidence="6" id="KW-1185">Reference proteome</keyword>
<dbReference type="Pfam" id="PF01638">
    <property type="entry name" value="HxlR"/>
    <property type="match status" value="1"/>
</dbReference>
<reference evidence="5" key="1">
    <citation type="submission" date="2021-01" db="EMBL/GenBank/DDBJ databases">
        <title>Whole genome shotgun sequence of Actinocatenispora rupis NBRC 107355.</title>
        <authorList>
            <person name="Komaki H."/>
            <person name="Tamura T."/>
        </authorList>
    </citation>
    <scope>NUCLEOTIDE SEQUENCE</scope>
    <source>
        <strain evidence="5">NBRC 107355</strain>
    </source>
</reference>
<dbReference type="PANTHER" id="PTHR33204">
    <property type="entry name" value="TRANSCRIPTIONAL REGULATOR, MARR FAMILY"/>
    <property type="match status" value="1"/>
</dbReference>
<dbReference type="RefSeq" id="WP_203662397.1">
    <property type="nucleotide sequence ID" value="NZ_BAAAZM010000017.1"/>
</dbReference>
<dbReference type="AlphaFoldDB" id="A0A8J3NF59"/>
<gene>
    <name evidence="5" type="ORF">Aru02nite_54590</name>
</gene>
<name>A0A8J3NF59_9ACTN</name>
<keyword evidence="2" id="KW-0238">DNA-binding</keyword>
<dbReference type="GO" id="GO:0003677">
    <property type="term" value="F:DNA binding"/>
    <property type="evidence" value="ECO:0007669"/>
    <property type="project" value="UniProtKB-KW"/>
</dbReference>
<evidence type="ECO:0000256" key="1">
    <source>
        <dbReference type="ARBA" id="ARBA00023015"/>
    </source>
</evidence>
<evidence type="ECO:0000259" key="4">
    <source>
        <dbReference type="PROSITE" id="PS51118"/>
    </source>
</evidence>
<sequence length="134" mass="14598">MSPRDTEVTDQVTDVCPVRDLLDRIGSKWTVQVIEALAGRTLRFTELERAVDGVSRRVLVRTLRALERDGLLRRTVHPTVPVTVEYALTPLAAGLGGPLTALADWARTHRADMVSARRAYDAAAARPALSGDPA</sequence>
<dbReference type="PANTHER" id="PTHR33204:SF39">
    <property type="entry name" value="TRANSCRIPTIONAL REGULATORY PROTEIN"/>
    <property type="match status" value="1"/>
</dbReference>
<dbReference type="InterPro" id="IPR002577">
    <property type="entry name" value="HTH_HxlR"/>
</dbReference>
<feature type="domain" description="HTH hxlR-type" evidence="4">
    <location>
        <begin position="16"/>
        <end position="114"/>
    </location>
</feature>
<proteinExistence type="predicted"/>
<evidence type="ECO:0000313" key="6">
    <source>
        <dbReference type="Proteomes" id="UP000612808"/>
    </source>
</evidence>
<evidence type="ECO:0000256" key="2">
    <source>
        <dbReference type="ARBA" id="ARBA00023125"/>
    </source>
</evidence>
<accession>A0A8J3NF59</accession>
<protein>
    <submittedName>
        <fullName evidence="5">HxlR family transcriptional regulator</fullName>
    </submittedName>
</protein>
<evidence type="ECO:0000313" key="5">
    <source>
        <dbReference type="EMBL" id="GID14570.1"/>
    </source>
</evidence>
<dbReference type="Proteomes" id="UP000612808">
    <property type="component" value="Unassembled WGS sequence"/>
</dbReference>
<dbReference type="PROSITE" id="PS51118">
    <property type="entry name" value="HTH_HXLR"/>
    <property type="match status" value="1"/>
</dbReference>
<dbReference type="EMBL" id="BOMB01000032">
    <property type="protein sequence ID" value="GID14570.1"/>
    <property type="molecule type" value="Genomic_DNA"/>
</dbReference>
<dbReference type="InterPro" id="IPR036388">
    <property type="entry name" value="WH-like_DNA-bd_sf"/>
</dbReference>
<dbReference type="SUPFAM" id="SSF46785">
    <property type="entry name" value="Winged helix' DNA-binding domain"/>
    <property type="match status" value="1"/>
</dbReference>
<dbReference type="InterPro" id="IPR036390">
    <property type="entry name" value="WH_DNA-bd_sf"/>
</dbReference>
<dbReference type="Gene3D" id="1.10.10.10">
    <property type="entry name" value="Winged helix-like DNA-binding domain superfamily/Winged helix DNA-binding domain"/>
    <property type="match status" value="1"/>
</dbReference>
<organism evidence="5 6">
    <name type="scientific">Actinocatenispora rupis</name>
    <dbReference type="NCBI Taxonomy" id="519421"/>
    <lineage>
        <taxon>Bacteria</taxon>
        <taxon>Bacillati</taxon>
        <taxon>Actinomycetota</taxon>
        <taxon>Actinomycetes</taxon>
        <taxon>Micromonosporales</taxon>
        <taxon>Micromonosporaceae</taxon>
        <taxon>Actinocatenispora</taxon>
    </lineage>
</organism>
<keyword evidence="1" id="KW-0805">Transcription regulation</keyword>
<evidence type="ECO:0000256" key="3">
    <source>
        <dbReference type="ARBA" id="ARBA00023163"/>
    </source>
</evidence>
<comment type="caution">
    <text evidence="5">The sequence shown here is derived from an EMBL/GenBank/DDBJ whole genome shotgun (WGS) entry which is preliminary data.</text>
</comment>
<keyword evidence="3" id="KW-0804">Transcription</keyword>